<evidence type="ECO:0000256" key="1">
    <source>
        <dbReference type="ARBA" id="ARBA00022553"/>
    </source>
</evidence>
<dbReference type="PROSITE" id="PS50110">
    <property type="entry name" value="RESPONSE_REGULATORY"/>
    <property type="match status" value="1"/>
</dbReference>
<feature type="modified residue" description="4-aspartylphosphate" evidence="5">
    <location>
        <position position="56"/>
    </location>
</feature>
<evidence type="ECO:0000313" key="9">
    <source>
        <dbReference type="Proteomes" id="UP000006637"/>
    </source>
</evidence>
<dbReference type="CDD" id="cd06170">
    <property type="entry name" value="LuxR_C_like"/>
    <property type="match status" value="1"/>
</dbReference>
<evidence type="ECO:0000256" key="2">
    <source>
        <dbReference type="ARBA" id="ARBA00023015"/>
    </source>
</evidence>
<name>Q1ASU8_RUBXD</name>
<proteinExistence type="predicted"/>
<dbReference type="PANTHER" id="PTHR43214:SF43">
    <property type="entry name" value="TWO-COMPONENT RESPONSE REGULATOR"/>
    <property type="match status" value="1"/>
</dbReference>
<dbReference type="RefSeq" id="WP_011565539.1">
    <property type="nucleotide sequence ID" value="NC_008148.1"/>
</dbReference>
<dbReference type="SMART" id="SM00421">
    <property type="entry name" value="HTH_LUXR"/>
    <property type="match status" value="1"/>
</dbReference>
<accession>Q1ASU8</accession>
<dbReference type="GO" id="GO:0006355">
    <property type="term" value="P:regulation of DNA-templated transcription"/>
    <property type="evidence" value="ECO:0007669"/>
    <property type="project" value="InterPro"/>
</dbReference>
<keyword evidence="1 5" id="KW-0597">Phosphoprotein</keyword>
<protein>
    <submittedName>
        <fullName evidence="8">Two component transcriptional regulator, LuxR family</fullName>
    </submittedName>
</protein>
<dbReference type="AlphaFoldDB" id="Q1ASU8"/>
<dbReference type="Gene3D" id="3.40.50.2300">
    <property type="match status" value="1"/>
</dbReference>
<dbReference type="FunFam" id="1.10.10.10:FF:000153">
    <property type="entry name" value="LuxR family transcriptional regulator"/>
    <property type="match status" value="1"/>
</dbReference>
<dbReference type="GO" id="GO:0000160">
    <property type="term" value="P:phosphorelay signal transduction system"/>
    <property type="evidence" value="ECO:0007669"/>
    <property type="project" value="InterPro"/>
</dbReference>
<evidence type="ECO:0000256" key="4">
    <source>
        <dbReference type="ARBA" id="ARBA00023163"/>
    </source>
</evidence>
<reference evidence="8 9" key="1">
    <citation type="submission" date="2006-06" db="EMBL/GenBank/DDBJ databases">
        <title>Complete sequence of Rubrobacter xylanophilus DSM 9941.</title>
        <authorList>
            <consortium name="US DOE Joint Genome Institute"/>
            <person name="Copeland A."/>
            <person name="Lucas S."/>
            <person name="Lapidus A."/>
            <person name="Barry K."/>
            <person name="Detter J.C."/>
            <person name="Glavina del Rio T."/>
            <person name="Hammon N."/>
            <person name="Israni S."/>
            <person name="Dalin E."/>
            <person name="Tice H."/>
            <person name="Pitluck S."/>
            <person name="Munk A.C."/>
            <person name="Brettin T."/>
            <person name="Bruce D."/>
            <person name="Han C."/>
            <person name="Tapia R."/>
            <person name="Gilna P."/>
            <person name="Schmutz J."/>
            <person name="Larimer F."/>
            <person name="Land M."/>
            <person name="Hauser L."/>
            <person name="Kyrpides N."/>
            <person name="Lykidis A."/>
            <person name="da Costa M.S."/>
            <person name="Rainey F.A."/>
            <person name="Empadinhas N."/>
            <person name="Jolivet E."/>
            <person name="Battista J.R."/>
            <person name="Richardson P."/>
        </authorList>
    </citation>
    <scope>NUCLEOTIDE SEQUENCE [LARGE SCALE GENOMIC DNA]</scope>
    <source>
        <strain evidence="9">DSM 9941 / NBRC 16129 / PRD-1</strain>
    </source>
</reference>
<dbReference type="STRING" id="266117.Rxyl_2613"/>
<feature type="domain" description="HTH luxR-type" evidence="6">
    <location>
        <begin position="138"/>
        <end position="203"/>
    </location>
</feature>
<feature type="domain" description="Response regulatory" evidence="7">
    <location>
        <begin position="5"/>
        <end position="120"/>
    </location>
</feature>
<evidence type="ECO:0000313" key="8">
    <source>
        <dbReference type="EMBL" id="ABG05530.1"/>
    </source>
</evidence>
<dbReference type="PROSITE" id="PS50043">
    <property type="entry name" value="HTH_LUXR_2"/>
    <property type="match status" value="1"/>
</dbReference>
<dbReference type="PROSITE" id="PS00622">
    <property type="entry name" value="HTH_LUXR_1"/>
    <property type="match status" value="1"/>
</dbReference>
<gene>
    <name evidence="8" type="ordered locus">Rxyl_2613</name>
</gene>
<dbReference type="EMBL" id="CP000386">
    <property type="protein sequence ID" value="ABG05530.1"/>
    <property type="molecule type" value="Genomic_DNA"/>
</dbReference>
<dbReference type="Proteomes" id="UP000006637">
    <property type="component" value="Chromosome"/>
</dbReference>
<evidence type="ECO:0000259" key="7">
    <source>
        <dbReference type="PROSITE" id="PS50110"/>
    </source>
</evidence>
<keyword evidence="2" id="KW-0805">Transcription regulation</keyword>
<dbReference type="SUPFAM" id="SSF52172">
    <property type="entry name" value="CheY-like"/>
    <property type="match status" value="1"/>
</dbReference>
<evidence type="ECO:0000256" key="5">
    <source>
        <dbReference type="PROSITE-ProRule" id="PRU00169"/>
    </source>
</evidence>
<keyword evidence="9" id="KW-1185">Reference proteome</keyword>
<dbReference type="KEGG" id="rxy:Rxyl_2613"/>
<keyword evidence="3" id="KW-0238">DNA-binding</keyword>
<dbReference type="Pfam" id="PF00072">
    <property type="entry name" value="Response_reg"/>
    <property type="match status" value="1"/>
</dbReference>
<evidence type="ECO:0000259" key="6">
    <source>
        <dbReference type="PROSITE" id="PS50043"/>
    </source>
</evidence>
<dbReference type="eggNOG" id="COG2197">
    <property type="taxonomic scope" value="Bacteria"/>
</dbReference>
<dbReference type="PhylomeDB" id="Q1ASU8"/>
<dbReference type="CDD" id="cd17535">
    <property type="entry name" value="REC_NarL-like"/>
    <property type="match status" value="1"/>
</dbReference>
<dbReference type="PANTHER" id="PTHR43214">
    <property type="entry name" value="TWO-COMPONENT RESPONSE REGULATOR"/>
    <property type="match status" value="1"/>
</dbReference>
<dbReference type="InterPro" id="IPR001789">
    <property type="entry name" value="Sig_transdc_resp-reg_receiver"/>
</dbReference>
<dbReference type="GO" id="GO:0003677">
    <property type="term" value="F:DNA binding"/>
    <property type="evidence" value="ECO:0007669"/>
    <property type="project" value="UniProtKB-KW"/>
</dbReference>
<sequence>MEGIRILVADDHPMLREGLSAVLGTRPGFEVVGEAGDGEEVLRLASGLRPDVVLLDLEMPGTGGVEVLRRLRGLDDPPKVVVFTAYDDERLLEALREGARGCLLKGASRTEIFDAVRTVHAGGSVIPPEITARVLKEMRGESEPLTPRELEVLRLVARGLTNREVARALFISERTVKFHVSSLLAKLRAENRTQAVAIARERGLLRA</sequence>
<dbReference type="SMART" id="SM00448">
    <property type="entry name" value="REC"/>
    <property type="match status" value="1"/>
</dbReference>
<dbReference type="HOGENOM" id="CLU_000445_90_10_11"/>
<dbReference type="InterPro" id="IPR000792">
    <property type="entry name" value="Tscrpt_reg_LuxR_C"/>
</dbReference>
<dbReference type="InterPro" id="IPR039420">
    <property type="entry name" value="WalR-like"/>
</dbReference>
<dbReference type="PRINTS" id="PR00038">
    <property type="entry name" value="HTHLUXR"/>
</dbReference>
<organism evidence="8 9">
    <name type="scientific">Rubrobacter xylanophilus (strain DSM 9941 / JCM 11954 / NBRC 16129 / PRD-1)</name>
    <dbReference type="NCBI Taxonomy" id="266117"/>
    <lineage>
        <taxon>Bacteria</taxon>
        <taxon>Bacillati</taxon>
        <taxon>Actinomycetota</taxon>
        <taxon>Rubrobacteria</taxon>
        <taxon>Rubrobacterales</taxon>
        <taxon>Rubrobacteraceae</taxon>
        <taxon>Rubrobacter</taxon>
    </lineage>
</organism>
<dbReference type="Pfam" id="PF00196">
    <property type="entry name" value="GerE"/>
    <property type="match status" value="1"/>
</dbReference>
<evidence type="ECO:0000256" key="3">
    <source>
        <dbReference type="ARBA" id="ARBA00023125"/>
    </source>
</evidence>
<keyword evidence="4" id="KW-0804">Transcription</keyword>
<dbReference type="InterPro" id="IPR058245">
    <property type="entry name" value="NreC/VraR/RcsB-like_REC"/>
</dbReference>
<dbReference type="InterPro" id="IPR011006">
    <property type="entry name" value="CheY-like_superfamily"/>
</dbReference>